<dbReference type="PRINTS" id="PR00906">
    <property type="entry name" value="SECA"/>
</dbReference>
<dbReference type="SUPFAM" id="SSF81767">
    <property type="entry name" value="Pre-protein crosslinking domain of SecA"/>
    <property type="match status" value="1"/>
</dbReference>
<dbReference type="PROSITE" id="PS01312">
    <property type="entry name" value="SECA"/>
    <property type="match status" value="1"/>
</dbReference>
<dbReference type="InterPro" id="IPR011116">
    <property type="entry name" value="SecA_Wing/Scaffold"/>
</dbReference>
<keyword evidence="7" id="KW-1278">Translocase</keyword>
<evidence type="ECO:0000256" key="8">
    <source>
        <dbReference type="ARBA" id="ARBA00023010"/>
    </source>
</evidence>
<dbReference type="SMART" id="SM00958">
    <property type="entry name" value="SecA_PP_bind"/>
    <property type="match status" value="1"/>
</dbReference>
<accession>A0ABN9SCT1</accession>
<dbReference type="PANTHER" id="PTHR30612:SF0">
    <property type="entry name" value="CHLOROPLAST PROTEIN-TRANSPORTING ATPASE"/>
    <property type="match status" value="1"/>
</dbReference>
<sequence>MSPKRAGKIVSCQGGMGAVGAASTPGRSLIADAGPTACSAQDRAAPLSGGLSPIHWQCIADVPFRPPRRVLGLRHFDSQVMGGIVLHEGGVAEMATGEGKTLAAILPAFLHSLGGDGVHVVTTNDYLARRDAESVGQALRFLGASVGFVQEHMDAGQRQQAYGCDVTYVTNVELAFDYLRDQMALSPGDLRLRQGRPFHFAIVDEVDSVLIDEARSPVVISATADRPSEKYAVALQLAGALRRDVHYTLEEKQKLCTLTEAGVVESQRMLRKDDLFDPQDPWAPFVVNALSAREFYARDKEYILRDGKVVIVDGSTGRPMSGRRWRNGLHQAIEAKEGVQIEPESMTLATVSYQSFFRLFEKLAGMTGTAATEAQEFEQIYDLKVSVVPTNRPCQRKEGDDQVYMSDDAKWSAVARDVQAAHLSGRPVLVGTTSVESSERLSGLLDRLDVPHRVLNARPENAANEAEIVARGGRRGAVTIATNMAGRGTDIVLGGSADYLALLRVREALFPLLLPEGAERWAVPGDFYPAALSAGAEAALREAAAGAAARFAAEGAGGEDAELRAGGLLAAACQAEAPAGAEEQLRQAYELVAQEMEAAVASEREALAALGGLYVVGTERHESRRIDNQLRGRAGRQGDPGEARFFLSLTDSVFRVFGGDAIGALAGAGGPADVAISSPLLSGALDEAQQRVEGYYSGIRKEVFDYDCVMDQQRKVLYDLRRKALLGSDEELQGVLLRFNAENMEELSGLVDPAAPVAQWPFEQLSRKLSAWFTGCFAVAPEELAARASGGGEAAAVALREWMLAESRQAIQKKFALIDEHGPGLRHPVWRQILLMQIDKFWRRQLQNMEFLRDAAKLRAYGQQNPLTEFKMEGYKAFLGIMGRIRRNSVYSLFTFMPQPLVPVDAARLDTLAPPAHGTAPPDAEAVAEDARRALAQLAAQGQPALLPLPALEAQLQAAGVRSGGARLRWAAAAPGLRLLEDEFARAVYVGLER</sequence>
<dbReference type="SUPFAM" id="SSF52540">
    <property type="entry name" value="P-loop containing nucleoside triphosphate hydrolases"/>
    <property type="match status" value="2"/>
</dbReference>
<keyword evidence="8 10" id="KW-0811">Translocation</keyword>
<gene>
    <name evidence="13" type="ORF">PCOR1329_LOCUS28635</name>
</gene>
<dbReference type="Gene3D" id="3.40.50.300">
    <property type="entry name" value="P-loop containing nucleotide triphosphate hydrolases"/>
    <property type="match status" value="2"/>
</dbReference>
<dbReference type="InterPro" id="IPR011115">
    <property type="entry name" value="SecA_DEAD"/>
</dbReference>
<dbReference type="CDD" id="cd18803">
    <property type="entry name" value="SF2_C_secA"/>
    <property type="match status" value="1"/>
</dbReference>
<dbReference type="PROSITE" id="PS51196">
    <property type="entry name" value="SECA_MOTOR_DEAD"/>
    <property type="match status" value="1"/>
</dbReference>
<name>A0ABN9SCT1_9DINO</name>
<dbReference type="Pfam" id="PF21090">
    <property type="entry name" value="P-loop_SecA"/>
    <property type="match status" value="1"/>
</dbReference>
<evidence type="ECO:0000256" key="10">
    <source>
        <dbReference type="RuleBase" id="RU003874"/>
    </source>
</evidence>
<evidence type="ECO:0000256" key="7">
    <source>
        <dbReference type="ARBA" id="ARBA00022967"/>
    </source>
</evidence>
<dbReference type="InterPro" id="IPR000185">
    <property type="entry name" value="SecA"/>
</dbReference>
<dbReference type="InterPro" id="IPR020937">
    <property type="entry name" value="SecA_CS"/>
</dbReference>
<evidence type="ECO:0000256" key="4">
    <source>
        <dbReference type="ARBA" id="ARBA00022741"/>
    </source>
</evidence>
<evidence type="ECO:0000256" key="9">
    <source>
        <dbReference type="ARBA" id="ARBA00023136"/>
    </source>
</evidence>
<dbReference type="InterPro" id="IPR014018">
    <property type="entry name" value="SecA_motor_DEAD"/>
</dbReference>
<dbReference type="InterPro" id="IPR027417">
    <property type="entry name" value="P-loop_NTPase"/>
</dbReference>
<evidence type="ECO:0000259" key="12">
    <source>
        <dbReference type="PROSITE" id="PS51196"/>
    </source>
</evidence>
<reference evidence="13" key="1">
    <citation type="submission" date="2023-10" db="EMBL/GenBank/DDBJ databases">
        <authorList>
            <person name="Chen Y."/>
            <person name="Shah S."/>
            <person name="Dougan E. K."/>
            <person name="Thang M."/>
            <person name="Chan C."/>
        </authorList>
    </citation>
    <scope>NUCLEOTIDE SEQUENCE [LARGE SCALE GENOMIC DNA]</scope>
</reference>
<dbReference type="Proteomes" id="UP001189429">
    <property type="component" value="Unassembled WGS sequence"/>
</dbReference>
<organism evidence="13 14">
    <name type="scientific">Prorocentrum cordatum</name>
    <dbReference type="NCBI Taxonomy" id="2364126"/>
    <lineage>
        <taxon>Eukaryota</taxon>
        <taxon>Sar</taxon>
        <taxon>Alveolata</taxon>
        <taxon>Dinophyceae</taxon>
        <taxon>Prorocentrales</taxon>
        <taxon>Prorocentraceae</taxon>
        <taxon>Prorocentrum</taxon>
    </lineage>
</organism>
<evidence type="ECO:0000313" key="13">
    <source>
        <dbReference type="EMBL" id="CAK0829812.1"/>
    </source>
</evidence>
<feature type="domain" description="SecA family profile" evidence="12">
    <location>
        <begin position="1"/>
        <end position="678"/>
    </location>
</feature>
<dbReference type="InterPro" id="IPR036670">
    <property type="entry name" value="SecA_X-link_sf"/>
</dbReference>
<dbReference type="PANTHER" id="PTHR30612">
    <property type="entry name" value="SECA INNER MEMBRANE COMPONENT OF SEC PROTEIN SECRETION SYSTEM"/>
    <property type="match status" value="1"/>
</dbReference>
<keyword evidence="6 10" id="KW-0653">Protein transport</keyword>
<evidence type="ECO:0000256" key="2">
    <source>
        <dbReference type="ARBA" id="ARBA00007650"/>
    </source>
</evidence>
<comment type="subcellular location">
    <subcellularLocation>
        <location evidence="1">Membrane</location>
        <topology evidence="1">Peripheral membrane protein</topology>
    </subcellularLocation>
</comment>
<dbReference type="InterPro" id="IPR036266">
    <property type="entry name" value="SecA_Wing/Scaffold_sf"/>
</dbReference>
<evidence type="ECO:0000256" key="1">
    <source>
        <dbReference type="ARBA" id="ARBA00004170"/>
    </source>
</evidence>
<protein>
    <recommendedName>
        <fullName evidence="10">Protein translocase subunit SecA</fullName>
    </recommendedName>
</protein>
<keyword evidence="4 10" id="KW-0547">Nucleotide-binding</keyword>
<dbReference type="NCBIfam" id="TIGR00963">
    <property type="entry name" value="secA"/>
    <property type="match status" value="1"/>
</dbReference>
<dbReference type="PROSITE" id="PS51192">
    <property type="entry name" value="HELICASE_ATP_BIND_1"/>
    <property type="match status" value="1"/>
</dbReference>
<dbReference type="SUPFAM" id="SSF81886">
    <property type="entry name" value="Helical scaffold and wing domains of SecA"/>
    <property type="match status" value="1"/>
</dbReference>
<keyword evidence="3 10" id="KW-0813">Transport</keyword>
<dbReference type="HAMAP" id="MF_01382">
    <property type="entry name" value="SecA"/>
    <property type="match status" value="1"/>
</dbReference>
<dbReference type="Pfam" id="PF07516">
    <property type="entry name" value="SecA_SW"/>
    <property type="match status" value="1"/>
</dbReference>
<dbReference type="CDD" id="cd17928">
    <property type="entry name" value="DEXDc_SecA"/>
    <property type="match status" value="1"/>
</dbReference>
<keyword evidence="9" id="KW-0472">Membrane</keyword>
<dbReference type="Pfam" id="PF01043">
    <property type="entry name" value="SecA_PP_bind"/>
    <property type="match status" value="1"/>
</dbReference>
<dbReference type="InterPro" id="IPR011130">
    <property type="entry name" value="SecA_preprotein_X-link_dom"/>
</dbReference>
<dbReference type="EMBL" id="CAUYUJ010010604">
    <property type="protein sequence ID" value="CAK0829812.1"/>
    <property type="molecule type" value="Genomic_DNA"/>
</dbReference>
<comment type="caution">
    <text evidence="13">The sequence shown here is derived from an EMBL/GenBank/DDBJ whole genome shotgun (WGS) entry which is preliminary data.</text>
</comment>
<evidence type="ECO:0000256" key="3">
    <source>
        <dbReference type="ARBA" id="ARBA00022448"/>
    </source>
</evidence>
<dbReference type="Pfam" id="PF07517">
    <property type="entry name" value="SecA_DEAD"/>
    <property type="match status" value="1"/>
</dbReference>
<dbReference type="InterPro" id="IPR044722">
    <property type="entry name" value="SecA_SF2_C"/>
</dbReference>
<evidence type="ECO:0000313" key="14">
    <source>
        <dbReference type="Proteomes" id="UP001189429"/>
    </source>
</evidence>
<keyword evidence="5 10" id="KW-0067">ATP-binding</keyword>
<dbReference type="SMART" id="SM00957">
    <property type="entry name" value="SecA_DEAD"/>
    <property type="match status" value="1"/>
</dbReference>
<evidence type="ECO:0000256" key="5">
    <source>
        <dbReference type="ARBA" id="ARBA00022840"/>
    </source>
</evidence>
<evidence type="ECO:0000256" key="6">
    <source>
        <dbReference type="ARBA" id="ARBA00022927"/>
    </source>
</evidence>
<comment type="similarity">
    <text evidence="2 10">Belongs to the SecA family.</text>
</comment>
<dbReference type="InterPro" id="IPR014001">
    <property type="entry name" value="Helicase_ATP-bd"/>
</dbReference>
<dbReference type="Gene3D" id="3.90.1440.10">
    <property type="entry name" value="SecA, preprotein cross-linking domain"/>
    <property type="match status" value="1"/>
</dbReference>
<dbReference type="Gene3D" id="1.10.3060.10">
    <property type="entry name" value="Helical scaffold and wing domains of SecA"/>
    <property type="match status" value="1"/>
</dbReference>
<feature type="domain" description="Helicase ATP-binding" evidence="11">
    <location>
        <begin position="81"/>
        <end position="242"/>
    </location>
</feature>
<proteinExistence type="inferred from homology"/>
<keyword evidence="14" id="KW-1185">Reference proteome</keyword>
<evidence type="ECO:0000259" key="11">
    <source>
        <dbReference type="PROSITE" id="PS51192"/>
    </source>
</evidence>